<name>A0A246GGE3_9FLAO</name>
<reference evidence="1 4" key="2">
    <citation type="submission" date="2024-02" db="EMBL/GenBank/DDBJ databases">
        <title>Comparative Genomic Analysis of Flavobacterium Species Causing Columnaris Disease of Freshwater Fish in Thailand: Insights into Virulence and Resistance Mechanisms.</title>
        <authorList>
            <person name="Nguyen D."/>
            <person name="Chokmangmeepisarn P."/>
            <person name="Khianchaikhan K."/>
            <person name="Morishita M."/>
            <person name="Bunnoy A."/>
            <person name="Rodkhum C."/>
        </authorList>
    </citation>
    <scope>NUCLEOTIDE SEQUENCE [LARGE SCALE GENOMIC DNA]</scope>
    <source>
        <strain evidence="1 4">KCRT2007</strain>
    </source>
</reference>
<sequence>MLTDEQMLQIAERFLQRLERDNDMEMLIYDDIIIKKPYGNVYTFDSKEFLINGDRGKELMNKYYFLVEKKAGRVVKFGTLGTIENQLKDYENGTIERTLTRYWYPDEDRFGSR</sequence>
<gene>
    <name evidence="2" type="ORF">BWK59_11600</name>
    <name evidence="1" type="ORF">V3Q77_00820</name>
</gene>
<evidence type="ECO:0000313" key="3">
    <source>
        <dbReference type="Proteomes" id="UP000197768"/>
    </source>
</evidence>
<reference evidence="2 3" key="1">
    <citation type="journal article" date="2017" name="Infect. Genet. Evol.">
        <title>Comparative genome analysis of fish pathogen Flavobacterium columnare reveals extensive sequence diversity within the species.</title>
        <authorList>
            <person name="Kayansamruaj P."/>
            <person name="Dong H.T."/>
            <person name="Hirono I."/>
            <person name="Kondo H."/>
            <person name="Senapin S."/>
            <person name="Rodkhum C."/>
        </authorList>
    </citation>
    <scope>NUCLEOTIDE SEQUENCE [LARGE SCALE GENOMIC DNA]</scope>
    <source>
        <strain evidence="2 3">1215</strain>
    </source>
</reference>
<keyword evidence="4" id="KW-1185">Reference proteome</keyword>
<evidence type="ECO:0000313" key="2">
    <source>
        <dbReference type="EMBL" id="OWP83235.1"/>
    </source>
</evidence>
<evidence type="ECO:0000313" key="4">
    <source>
        <dbReference type="Proteomes" id="UP001621813"/>
    </source>
</evidence>
<accession>A0A246GGE3</accession>
<dbReference type="RefSeq" id="WP_088394061.1">
    <property type="nucleotide sequence ID" value="NZ_JAZGZR010000001.1"/>
</dbReference>
<comment type="caution">
    <text evidence="2">The sequence shown here is derived from an EMBL/GenBank/DDBJ whole genome shotgun (WGS) entry which is preliminary data.</text>
</comment>
<dbReference type="Proteomes" id="UP000197768">
    <property type="component" value="Unassembled WGS sequence"/>
</dbReference>
<dbReference type="EMBL" id="MTCZ01000144">
    <property type="protein sequence ID" value="OWP83235.1"/>
    <property type="molecule type" value="Genomic_DNA"/>
</dbReference>
<dbReference type="EMBL" id="JAZGZR010000001">
    <property type="protein sequence ID" value="MFK7048426.1"/>
    <property type="molecule type" value="Genomic_DNA"/>
</dbReference>
<organism evidence="2 3">
    <name type="scientific">Flavobacterium davisii</name>
    <dbReference type="NCBI Taxonomy" id="2906077"/>
    <lineage>
        <taxon>Bacteria</taxon>
        <taxon>Pseudomonadati</taxon>
        <taxon>Bacteroidota</taxon>
        <taxon>Flavobacteriia</taxon>
        <taxon>Flavobacteriales</taxon>
        <taxon>Flavobacteriaceae</taxon>
        <taxon>Flavobacterium</taxon>
    </lineage>
</organism>
<proteinExistence type="predicted"/>
<evidence type="ECO:0000313" key="1">
    <source>
        <dbReference type="EMBL" id="MFK7048426.1"/>
    </source>
</evidence>
<dbReference type="AlphaFoldDB" id="A0A246GGE3"/>
<protein>
    <recommendedName>
        <fullName evidence="5">Immunity protein 35 domain-containing protein</fullName>
    </recommendedName>
</protein>
<dbReference type="Proteomes" id="UP001621813">
    <property type="component" value="Unassembled WGS sequence"/>
</dbReference>
<evidence type="ECO:0008006" key="5">
    <source>
        <dbReference type="Google" id="ProtNLM"/>
    </source>
</evidence>